<dbReference type="CDD" id="cd00688">
    <property type="entry name" value="ISOPREN_C2_like"/>
    <property type="match status" value="1"/>
</dbReference>
<keyword evidence="3" id="KW-0808">Transferase</keyword>
<proteinExistence type="predicted"/>
<dbReference type="GO" id="GO:0016740">
    <property type="term" value="F:transferase activity"/>
    <property type="evidence" value="ECO:0007669"/>
    <property type="project" value="UniProtKB-KW"/>
</dbReference>
<keyword evidence="4" id="KW-1185">Reference proteome</keyword>
<dbReference type="Gene3D" id="1.50.10.20">
    <property type="match status" value="1"/>
</dbReference>
<protein>
    <submittedName>
        <fullName evidence="3">Prenyltransferase</fullName>
    </submittedName>
</protein>
<feature type="region of interest" description="Disordered" evidence="1">
    <location>
        <begin position="161"/>
        <end position="187"/>
    </location>
</feature>
<dbReference type="EMBL" id="BDCX01000001">
    <property type="protein sequence ID" value="GAT64613.1"/>
    <property type="molecule type" value="Genomic_DNA"/>
</dbReference>
<sequence length="594" mass="61109">MTVDVNAGTALLPGTCATGGAADPAAGARELVAGLLARPWGQVSPSVYETGRVVSLAPWLAGHAERVAFLVTAQRADGGWGRPEGGYALVPTLSATEALLAELRRPSPCADPVVLAGAVRRGLEAARRWSGPDGPPLPDMPAIELIVPSLVSLIDGHLAQGRPDGVDPQGAVPDRAGTEGGPGLPAGMDGSRLSAVRAWLEAGGRVPRKLVHALEVAGPAAAAAKIVPTPVGPGVASVGASPAAGAAWLGAVRTADDPGRLRAAAGVRRYLEAVVAGSGGPVPCAIPVTVFERGWTLSWLRRAGVPVDVPAELAASLREGLGPEGVAAGPGLPQDADTTSVALYALTLLGEPREPDGLWPYELETHFCTWQGEEGFSPTTNAHVLDAFGAYLRATARTSVTGGATSSEVSEVSETPFAATALPAPAGRPAARYAAAVRKVSARLRGCQSEEGSWLDRWHASPYYATACCALALHEFGGAESARAVDRAVRWVLAGQHADGSWGRWEGTAEETAYALQTLLLTLPEGGDVPAETAEAVARGHRFLSDAADGEEGPRLWHDKDLYFPAAIVRAAVLGALHLADGFLASGRTSARRP</sequence>
<gene>
    <name evidence="3" type="ORF">PS9374_00243</name>
</gene>
<feature type="domain" description="Squalene cyclase C-terminal" evidence="2">
    <location>
        <begin position="436"/>
        <end position="512"/>
    </location>
</feature>
<dbReference type="Pfam" id="PF13243">
    <property type="entry name" value="SQHop_cyclase_C"/>
    <property type="match status" value="1"/>
</dbReference>
<dbReference type="InterPro" id="IPR032696">
    <property type="entry name" value="SQ_cyclase_C"/>
</dbReference>
<comment type="caution">
    <text evidence="3">The sequence shown here is derived from an EMBL/GenBank/DDBJ whole genome shotgun (WGS) entry which is preliminary data.</text>
</comment>
<evidence type="ECO:0000256" key="1">
    <source>
        <dbReference type="SAM" id="MobiDB-lite"/>
    </source>
</evidence>
<dbReference type="SUPFAM" id="SSF48239">
    <property type="entry name" value="Terpenoid cyclases/Protein prenyltransferases"/>
    <property type="match status" value="2"/>
</dbReference>
<dbReference type="InterPro" id="IPR008930">
    <property type="entry name" value="Terpenoid_cyclase/PrenylTrfase"/>
</dbReference>
<reference evidence="3 4" key="1">
    <citation type="journal article" date="2016" name="Genome Announc.">
        <title>Draft Genome Sequence of Planomonospora sphaerica JCM9374, a Rare Actinomycete.</title>
        <authorList>
            <person name="Dohra H."/>
            <person name="Suzuki T."/>
            <person name="Inoue Y."/>
            <person name="Kodani S."/>
        </authorList>
    </citation>
    <scope>NUCLEOTIDE SEQUENCE [LARGE SCALE GENOMIC DNA]</scope>
    <source>
        <strain evidence="3 4">JCM 9374</strain>
    </source>
</reference>
<evidence type="ECO:0000313" key="4">
    <source>
        <dbReference type="Proteomes" id="UP000077701"/>
    </source>
</evidence>
<dbReference type="RefSeq" id="WP_231647096.1">
    <property type="nucleotide sequence ID" value="NZ_BDCX01000001.1"/>
</dbReference>
<evidence type="ECO:0000313" key="3">
    <source>
        <dbReference type="EMBL" id="GAT64613.1"/>
    </source>
</evidence>
<organism evidence="3 4">
    <name type="scientific">Planomonospora sphaerica</name>
    <dbReference type="NCBI Taxonomy" id="161355"/>
    <lineage>
        <taxon>Bacteria</taxon>
        <taxon>Bacillati</taxon>
        <taxon>Actinomycetota</taxon>
        <taxon>Actinomycetes</taxon>
        <taxon>Streptosporangiales</taxon>
        <taxon>Streptosporangiaceae</taxon>
        <taxon>Planomonospora</taxon>
    </lineage>
</organism>
<name>A0A161M6Z8_9ACTN</name>
<dbReference type="STRING" id="161355.PS9374_00243"/>
<evidence type="ECO:0000259" key="2">
    <source>
        <dbReference type="Pfam" id="PF13243"/>
    </source>
</evidence>
<dbReference type="Proteomes" id="UP000077701">
    <property type="component" value="Unassembled WGS sequence"/>
</dbReference>
<accession>A0A161M6Z8</accession>
<reference evidence="4" key="2">
    <citation type="submission" date="2016-04" db="EMBL/GenBank/DDBJ databases">
        <title>Planomonospora sphaerica JCM9374 whole genome shotgun sequence.</title>
        <authorList>
            <person name="Suzuki T."/>
            <person name="Dohra H."/>
            <person name="Kodani S."/>
        </authorList>
    </citation>
    <scope>NUCLEOTIDE SEQUENCE [LARGE SCALE GENOMIC DNA]</scope>
    <source>
        <strain evidence="4">JCM 9374</strain>
    </source>
</reference>
<dbReference type="AlphaFoldDB" id="A0A161M6Z8"/>